<evidence type="ECO:0000256" key="2">
    <source>
        <dbReference type="ARBA" id="ARBA00022741"/>
    </source>
</evidence>
<dbReference type="GO" id="GO:0015937">
    <property type="term" value="P:coenzyme A biosynthetic process"/>
    <property type="evidence" value="ECO:0007669"/>
    <property type="project" value="UniProtKB-UniRule"/>
</dbReference>
<comment type="similarity">
    <text evidence="1 5">Belongs to the CoaE family.</text>
</comment>
<organism evidence="7 8">
    <name type="scientific">Pseudotabrizicola algicola</name>
    <dbReference type="NCBI Taxonomy" id="2709381"/>
    <lineage>
        <taxon>Bacteria</taxon>
        <taxon>Pseudomonadati</taxon>
        <taxon>Pseudomonadota</taxon>
        <taxon>Alphaproteobacteria</taxon>
        <taxon>Rhodobacterales</taxon>
        <taxon>Paracoccaceae</taxon>
        <taxon>Pseudotabrizicola</taxon>
    </lineage>
</organism>
<comment type="subcellular location">
    <subcellularLocation>
        <location evidence="5">Cytoplasm</location>
    </subcellularLocation>
</comment>
<dbReference type="GO" id="GO:0005737">
    <property type="term" value="C:cytoplasm"/>
    <property type="evidence" value="ECO:0007669"/>
    <property type="project" value="UniProtKB-SubCell"/>
</dbReference>
<dbReference type="HAMAP" id="MF_00376">
    <property type="entry name" value="Dephospho_CoA_kinase"/>
    <property type="match status" value="1"/>
</dbReference>
<keyword evidence="4 5" id="KW-0173">Coenzyme A biosynthesis</keyword>
<dbReference type="InterPro" id="IPR001977">
    <property type="entry name" value="Depp_CoAkinase"/>
</dbReference>
<evidence type="ECO:0000256" key="6">
    <source>
        <dbReference type="NCBIfam" id="TIGR00152"/>
    </source>
</evidence>
<dbReference type="CDD" id="cd02022">
    <property type="entry name" value="DPCK"/>
    <property type="match status" value="1"/>
</dbReference>
<evidence type="ECO:0000256" key="4">
    <source>
        <dbReference type="ARBA" id="ARBA00022993"/>
    </source>
</evidence>
<dbReference type="PROSITE" id="PS51219">
    <property type="entry name" value="DPCK"/>
    <property type="match status" value="1"/>
</dbReference>
<dbReference type="RefSeq" id="WP_164614470.1">
    <property type="nucleotide sequence ID" value="NZ_JAAIKE010000007.1"/>
</dbReference>
<dbReference type="Pfam" id="PF01121">
    <property type="entry name" value="CoaE"/>
    <property type="match status" value="1"/>
</dbReference>
<reference evidence="7 8" key="1">
    <citation type="submission" date="2020-02" db="EMBL/GenBank/DDBJ databases">
        <title>Rhodobacter algicola sp. nov., isolated from microalga culture.</title>
        <authorList>
            <person name="Park C.-Y."/>
        </authorList>
    </citation>
    <scope>NUCLEOTIDE SEQUENCE [LARGE SCALE GENOMIC DNA]</scope>
    <source>
        <strain evidence="7 8">ETT8</strain>
    </source>
</reference>
<keyword evidence="5 7" id="KW-0418">Kinase</keyword>
<keyword evidence="3 5" id="KW-0067">ATP-binding</keyword>
<comment type="function">
    <text evidence="5">Catalyzes the phosphorylation of the 3'-hydroxyl group of dephosphocoenzyme A to form coenzyme A.</text>
</comment>
<evidence type="ECO:0000256" key="5">
    <source>
        <dbReference type="HAMAP-Rule" id="MF_00376"/>
    </source>
</evidence>
<evidence type="ECO:0000313" key="7">
    <source>
        <dbReference type="EMBL" id="NEX48101.1"/>
    </source>
</evidence>
<comment type="caution">
    <text evidence="7">The sequence shown here is derived from an EMBL/GenBank/DDBJ whole genome shotgun (WGS) entry which is preliminary data.</text>
</comment>
<keyword evidence="5" id="KW-0963">Cytoplasm</keyword>
<sequence length="196" mass="21187">MSAFRLGLTGSIGMGKSTTAAMFVAEGLPVWDADAAVHRLYGAGGAAIGPVSDICPEAVVSGQIDRSVLRAWIADDPAALPRLEALVHPLVAQDREAFARAARSDIVVFDIPLLFEKGTEAEMHATLLVTAPPAVQRQRVLDRPGMNEAQFALLLNRQMPDADKRTRATHIVETLSIPQTRAYVQALIAYLRRQHA</sequence>
<dbReference type="SUPFAM" id="SSF52540">
    <property type="entry name" value="P-loop containing nucleoside triphosphate hydrolases"/>
    <property type="match status" value="1"/>
</dbReference>
<dbReference type="EMBL" id="JAAIKE010000007">
    <property type="protein sequence ID" value="NEX48101.1"/>
    <property type="molecule type" value="Genomic_DNA"/>
</dbReference>
<evidence type="ECO:0000256" key="1">
    <source>
        <dbReference type="ARBA" id="ARBA00009018"/>
    </source>
</evidence>
<dbReference type="PANTHER" id="PTHR10695:SF46">
    <property type="entry name" value="BIFUNCTIONAL COENZYME A SYNTHASE-RELATED"/>
    <property type="match status" value="1"/>
</dbReference>
<dbReference type="GO" id="GO:0004140">
    <property type="term" value="F:dephospho-CoA kinase activity"/>
    <property type="evidence" value="ECO:0007669"/>
    <property type="project" value="UniProtKB-UniRule"/>
</dbReference>
<evidence type="ECO:0000313" key="8">
    <source>
        <dbReference type="Proteomes" id="UP000481421"/>
    </source>
</evidence>
<dbReference type="EC" id="2.7.1.24" evidence="5 6"/>
<proteinExistence type="inferred from homology"/>
<dbReference type="AlphaFoldDB" id="A0A6B3RRJ7"/>
<evidence type="ECO:0000256" key="3">
    <source>
        <dbReference type="ARBA" id="ARBA00022840"/>
    </source>
</evidence>
<dbReference type="Proteomes" id="UP000481421">
    <property type="component" value="Unassembled WGS sequence"/>
</dbReference>
<gene>
    <name evidence="5 7" type="primary">coaE</name>
    <name evidence="7" type="ORF">G3572_17970</name>
</gene>
<dbReference type="NCBIfam" id="TIGR00152">
    <property type="entry name" value="dephospho-CoA kinase"/>
    <property type="match status" value="1"/>
</dbReference>
<protein>
    <recommendedName>
        <fullName evidence="5 6">Dephospho-CoA kinase</fullName>
        <ecNumber evidence="5 6">2.7.1.24</ecNumber>
    </recommendedName>
    <alternativeName>
        <fullName evidence="5">Dephosphocoenzyme A kinase</fullName>
    </alternativeName>
</protein>
<dbReference type="PANTHER" id="PTHR10695">
    <property type="entry name" value="DEPHOSPHO-COA KINASE-RELATED"/>
    <property type="match status" value="1"/>
</dbReference>
<feature type="binding site" evidence="5">
    <location>
        <begin position="13"/>
        <end position="18"/>
    </location>
    <ligand>
        <name>ATP</name>
        <dbReference type="ChEBI" id="CHEBI:30616"/>
    </ligand>
</feature>
<dbReference type="InterPro" id="IPR027417">
    <property type="entry name" value="P-loop_NTPase"/>
</dbReference>
<name>A0A6B3RRJ7_9RHOB</name>
<dbReference type="Gene3D" id="3.40.50.300">
    <property type="entry name" value="P-loop containing nucleotide triphosphate hydrolases"/>
    <property type="match status" value="1"/>
</dbReference>
<dbReference type="UniPathway" id="UPA00241">
    <property type="reaction ID" value="UER00356"/>
</dbReference>
<keyword evidence="8" id="KW-1185">Reference proteome</keyword>
<keyword evidence="5 7" id="KW-0808">Transferase</keyword>
<comment type="catalytic activity">
    <reaction evidence="5">
        <text>3'-dephospho-CoA + ATP = ADP + CoA + H(+)</text>
        <dbReference type="Rhea" id="RHEA:18245"/>
        <dbReference type="ChEBI" id="CHEBI:15378"/>
        <dbReference type="ChEBI" id="CHEBI:30616"/>
        <dbReference type="ChEBI" id="CHEBI:57287"/>
        <dbReference type="ChEBI" id="CHEBI:57328"/>
        <dbReference type="ChEBI" id="CHEBI:456216"/>
        <dbReference type="EC" id="2.7.1.24"/>
    </reaction>
</comment>
<dbReference type="GO" id="GO:0005524">
    <property type="term" value="F:ATP binding"/>
    <property type="evidence" value="ECO:0007669"/>
    <property type="project" value="UniProtKB-UniRule"/>
</dbReference>
<keyword evidence="2 5" id="KW-0547">Nucleotide-binding</keyword>
<comment type="pathway">
    <text evidence="5">Cofactor biosynthesis; coenzyme A biosynthesis; CoA from (R)-pantothenate: step 5/5.</text>
</comment>
<accession>A0A6B3RRJ7</accession>